<sequence length="59" mass="6548">MVHELRQDIACSNNWLSKIRAKTFHCGVVQAVKVKAASHIGVRDRVATYSFSPGCAPYE</sequence>
<reference evidence="1" key="1">
    <citation type="submission" date="2018-02" db="EMBL/GenBank/DDBJ databases">
        <title>Rhizophora mucronata_Transcriptome.</title>
        <authorList>
            <person name="Meera S.P."/>
            <person name="Sreeshan A."/>
            <person name="Augustine A."/>
        </authorList>
    </citation>
    <scope>NUCLEOTIDE SEQUENCE</scope>
    <source>
        <tissue evidence="1">Leaf</tissue>
    </source>
</reference>
<dbReference type="AlphaFoldDB" id="A0A2P2NIJ6"/>
<dbReference type="EMBL" id="GGEC01061779">
    <property type="protein sequence ID" value="MBX42263.1"/>
    <property type="molecule type" value="Transcribed_RNA"/>
</dbReference>
<protein>
    <submittedName>
        <fullName evidence="1">Uncharacterized protein</fullName>
    </submittedName>
</protein>
<evidence type="ECO:0000313" key="1">
    <source>
        <dbReference type="EMBL" id="MBX42263.1"/>
    </source>
</evidence>
<name>A0A2P2NIJ6_RHIMU</name>
<accession>A0A2P2NIJ6</accession>
<organism evidence="1">
    <name type="scientific">Rhizophora mucronata</name>
    <name type="common">Asiatic mangrove</name>
    <dbReference type="NCBI Taxonomy" id="61149"/>
    <lineage>
        <taxon>Eukaryota</taxon>
        <taxon>Viridiplantae</taxon>
        <taxon>Streptophyta</taxon>
        <taxon>Embryophyta</taxon>
        <taxon>Tracheophyta</taxon>
        <taxon>Spermatophyta</taxon>
        <taxon>Magnoliopsida</taxon>
        <taxon>eudicotyledons</taxon>
        <taxon>Gunneridae</taxon>
        <taxon>Pentapetalae</taxon>
        <taxon>rosids</taxon>
        <taxon>fabids</taxon>
        <taxon>Malpighiales</taxon>
        <taxon>Rhizophoraceae</taxon>
        <taxon>Rhizophora</taxon>
    </lineage>
</organism>
<proteinExistence type="predicted"/>